<name>A0ABV3YSE0_9PSED</name>
<dbReference type="Gene3D" id="1.10.10.10">
    <property type="entry name" value="Winged helix-like DNA-binding domain superfamily/Winged helix DNA-binding domain"/>
    <property type="match status" value="1"/>
</dbReference>
<dbReference type="PANTHER" id="PTHR30432:SF1">
    <property type="entry name" value="DNA-BINDING TRANSCRIPTIONAL DUAL REGULATOR MODE"/>
    <property type="match status" value="1"/>
</dbReference>
<keyword evidence="3" id="KW-1185">Reference proteome</keyword>
<dbReference type="Proteomes" id="UP001560296">
    <property type="component" value="Unassembled WGS sequence"/>
</dbReference>
<proteinExistence type="predicted"/>
<evidence type="ECO:0000313" key="3">
    <source>
        <dbReference type="Proteomes" id="UP001560296"/>
    </source>
</evidence>
<evidence type="ECO:0000313" key="2">
    <source>
        <dbReference type="EMBL" id="MEX6502240.1"/>
    </source>
</evidence>
<accession>A0ABV3YSE0</accession>
<dbReference type="RefSeq" id="WP_369287205.1">
    <property type="nucleotide sequence ID" value="NZ_JBFTEG010000005.1"/>
</dbReference>
<dbReference type="InterPro" id="IPR000847">
    <property type="entry name" value="LysR_HTH_N"/>
</dbReference>
<dbReference type="InterPro" id="IPR036390">
    <property type="entry name" value="WH_DNA-bd_sf"/>
</dbReference>
<reference evidence="2 3" key="1">
    <citation type="submission" date="2024-07" db="EMBL/GenBank/DDBJ databases">
        <authorList>
            <person name="Li M."/>
        </authorList>
    </citation>
    <scope>NUCLEOTIDE SEQUENCE [LARGE SCALE GENOMIC DNA]</scope>
    <source>
        <strain evidence="2 3">25A3E</strain>
    </source>
</reference>
<dbReference type="Pfam" id="PF00126">
    <property type="entry name" value="HTH_1"/>
    <property type="match status" value="1"/>
</dbReference>
<dbReference type="SUPFAM" id="SSF46785">
    <property type="entry name" value="Winged helix' DNA-binding domain"/>
    <property type="match status" value="1"/>
</dbReference>
<dbReference type="InterPro" id="IPR036388">
    <property type="entry name" value="WH-like_DNA-bd_sf"/>
</dbReference>
<dbReference type="EMBL" id="JBFTEG010000005">
    <property type="protein sequence ID" value="MEX6502240.1"/>
    <property type="molecule type" value="Genomic_DNA"/>
</dbReference>
<dbReference type="PANTHER" id="PTHR30432">
    <property type="entry name" value="TRANSCRIPTIONAL REGULATOR MODE"/>
    <property type="match status" value="1"/>
</dbReference>
<comment type="caution">
    <text evidence="2">The sequence shown here is derived from an EMBL/GenBank/DDBJ whole genome shotgun (WGS) entry which is preliminary data.</text>
</comment>
<gene>
    <name evidence="2" type="ORF">AB5S05_09220</name>
</gene>
<dbReference type="InterPro" id="IPR051815">
    <property type="entry name" value="Molybdate_resp_trans_reg"/>
</dbReference>
<protein>
    <submittedName>
        <fullName evidence="2">Winged helix-turn-helix domain-containing protein</fullName>
    </submittedName>
</protein>
<feature type="domain" description="HTH lysR-type" evidence="1">
    <location>
        <begin position="25"/>
        <end position="84"/>
    </location>
</feature>
<evidence type="ECO:0000259" key="1">
    <source>
        <dbReference type="Pfam" id="PF00126"/>
    </source>
</evidence>
<sequence length="119" mass="12828">MHRLDLKIRLHCGSEIAMGPGKADLLDAIRQTGSISAAARSLGMSYRRAWLLVETMNRCFREPLVTTLAGGRHGGGTQLTELGEQVLRRYRELCAQALAAVQGGLDELAGLLADPATQL</sequence>
<organism evidence="2 3">
    <name type="scientific">Pseudomonas zhanjiangensis</name>
    <dbReference type="NCBI Taxonomy" id="3239015"/>
    <lineage>
        <taxon>Bacteria</taxon>
        <taxon>Pseudomonadati</taxon>
        <taxon>Pseudomonadota</taxon>
        <taxon>Gammaproteobacteria</taxon>
        <taxon>Pseudomonadales</taxon>
        <taxon>Pseudomonadaceae</taxon>
        <taxon>Pseudomonas</taxon>
    </lineage>
</organism>